<feature type="transmembrane region" description="Helical" evidence="1">
    <location>
        <begin position="604"/>
        <end position="621"/>
    </location>
</feature>
<evidence type="ECO:0000256" key="1">
    <source>
        <dbReference type="SAM" id="Phobius"/>
    </source>
</evidence>
<dbReference type="Proteomes" id="UP000266292">
    <property type="component" value="Chromosome"/>
</dbReference>
<evidence type="ECO:0000313" key="4">
    <source>
        <dbReference type="EMBL" id="ARS35418.1"/>
    </source>
</evidence>
<dbReference type="InterPro" id="IPR050491">
    <property type="entry name" value="AmpC-like"/>
</dbReference>
<keyword evidence="1" id="KW-1133">Transmembrane helix</keyword>
<dbReference type="AlphaFoldDB" id="A0A1X9YRC4"/>
<dbReference type="STRING" id="709015.GCA_000472485_01643"/>
<dbReference type="Gene3D" id="3.40.710.10">
    <property type="entry name" value="DD-peptidase/beta-lactamase superfamily"/>
    <property type="match status" value="1"/>
</dbReference>
<dbReference type="OrthoDB" id="9793489at2"/>
<evidence type="ECO:0000313" key="5">
    <source>
        <dbReference type="Proteomes" id="UP000266292"/>
    </source>
</evidence>
<dbReference type="KEGG" id="pact:CA264_08185"/>
<sequence>MRNMTTCRKNLFLLLYLISCLSSSNAFSQEAPTPQDLNELKFLLENEMERQHVAGMMLTLVTRDSVLYAGGLGYADVEQKVPVTDRHLFRQASIAKLFTALGILSLVDEGKLTVYTKLKDVAPEVPIHNEWEDTDPITMAHLMEHSTGFYDKSPLEEFNFEREKLGGLETLKVFQDQMESRWRPGERFSYSAVNYAILAYVIEKVSGMPFEEYMREKVFSRLGMPYANVSLAGDAPGTYSSGYVWRDGRFQLVPHRPQYNPGYGSLNASAVDMAHALQAYLHDWQTPKGQFLTTEMLHDSEAPRTYLSAQAGLHSTYAFGNESREVNGRVFRGHSGSVAGYLSNFLYNRELGLGFAFSINTFNPGFHRYATDLIGRFLTRHLDEPKAPSAYPLQAAAVDPFLGYYHLSSSSDLYTGYFQGLLTTFKLEQQQDGLLANYILGGSMNWKAAGSSSLLFTNEWAKDPRIMLLRDRENRPVIVEDTMYYEKVSAFEAWAPVVLLLLCLLIMVSSVMIGAISVVLLLLKRKIVLNVFLLRLSPVLVTLGLLLSIWTIPQFTDRVTAGVPIEGLTYLWTIGRCLFAFFTLATVVLLVLRWRSLRSGWLRGYMAAVTFCGCYFFAVLVESNWY</sequence>
<organism evidence="4 5">
    <name type="scientific">Pontibacter actiniarum</name>
    <dbReference type="NCBI Taxonomy" id="323450"/>
    <lineage>
        <taxon>Bacteria</taxon>
        <taxon>Pseudomonadati</taxon>
        <taxon>Bacteroidota</taxon>
        <taxon>Cytophagia</taxon>
        <taxon>Cytophagales</taxon>
        <taxon>Hymenobacteraceae</taxon>
        <taxon>Pontibacter</taxon>
    </lineage>
</organism>
<keyword evidence="2" id="KW-0732">Signal</keyword>
<reference evidence="5" key="1">
    <citation type="submission" date="2017-05" db="EMBL/GenBank/DDBJ databases">
        <authorList>
            <person name="Ray J."/>
            <person name="Price M."/>
            <person name="Deutschbauer A."/>
        </authorList>
    </citation>
    <scope>NUCLEOTIDE SEQUENCE [LARGE SCALE GENOMIC DNA]</scope>
    <source>
        <strain evidence="5">DSM 19842</strain>
    </source>
</reference>
<evidence type="ECO:0000256" key="2">
    <source>
        <dbReference type="SAM" id="SignalP"/>
    </source>
</evidence>
<evidence type="ECO:0000259" key="3">
    <source>
        <dbReference type="Pfam" id="PF00144"/>
    </source>
</evidence>
<feature type="transmembrane region" description="Helical" evidence="1">
    <location>
        <begin position="570"/>
        <end position="592"/>
    </location>
</feature>
<gene>
    <name evidence="4" type="ORF">CA264_08185</name>
</gene>
<feature type="signal peptide" evidence="2">
    <location>
        <begin position="1"/>
        <end position="28"/>
    </location>
</feature>
<protein>
    <recommendedName>
        <fullName evidence="3">Beta-lactamase-related domain-containing protein</fullName>
    </recommendedName>
</protein>
<accession>A0A1X9YRC4</accession>
<feature type="domain" description="Beta-lactamase-related" evidence="3">
    <location>
        <begin position="43"/>
        <end position="374"/>
    </location>
</feature>
<dbReference type="InterPro" id="IPR012338">
    <property type="entry name" value="Beta-lactam/transpept-like"/>
</dbReference>
<dbReference type="PANTHER" id="PTHR46825">
    <property type="entry name" value="D-ALANYL-D-ALANINE-CARBOXYPEPTIDASE/ENDOPEPTIDASE AMPH"/>
    <property type="match status" value="1"/>
</dbReference>
<keyword evidence="5" id="KW-1185">Reference proteome</keyword>
<keyword evidence="1" id="KW-0472">Membrane</keyword>
<feature type="chain" id="PRO_5013344686" description="Beta-lactamase-related domain-containing protein" evidence="2">
    <location>
        <begin position="29"/>
        <end position="626"/>
    </location>
</feature>
<name>A0A1X9YRC4_9BACT</name>
<dbReference type="Pfam" id="PF00144">
    <property type="entry name" value="Beta-lactamase"/>
    <property type="match status" value="1"/>
</dbReference>
<dbReference type="SUPFAM" id="SSF56601">
    <property type="entry name" value="beta-lactamase/transpeptidase-like"/>
    <property type="match status" value="1"/>
</dbReference>
<keyword evidence="1" id="KW-0812">Transmembrane</keyword>
<dbReference type="PANTHER" id="PTHR46825:SF9">
    <property type="entry name" value="BETA-LACTAMASE-RELATED DOMAIN-CONTAINING PROTEIN"/>
    <property type="match status" value="1"/>
</dbReference>
<dbReference type="EMBL" id="CP021235">
    <property type="protein sequence ID" value="ARS35418.1"/>
    <property type="molecule type" value="Genomic_DNA"/>
</dbReference>
<proteinExistence type="predicted"/>
<dbReference type="InterPro" id="IPR001466">
    <property type="entry name" value="Beta-lactam-related"/>
</dbReference>
<feature type="transmembrane region" description="Helical" evidence="1">
    <location>
        <begin position="493"/>
        <end position="523"/>
    </location>
</feature>
<feature type="transmembrane region" description="Helical" evidence="1">
    <location>
        <begin position="532"/>
        <end position="550"/>
    </location>
</feature>